<dbReference type="Pfam" id="PF18701">
    <property type="entry name" value="DUF5641"/>
    <property type="match status" value="1"/>
</dbReference>
<comment type="caution">
    <text evidence="2">The sequence shown here is derived from an EMBL/GenBank/DDBJ whole genome shotgun (WGS) entry which is preliminary data.</text>
</comment>
<dbReference type="Proteomes" id="UP000275408">
    <property type="component" value="Unassembled WGS sequence"/>
</dbReference>
<sequence length="286" mass="32924">MGLIAHCGKPRVIYSGNGGTFIKAVKWLCQLQGDEHLQGLLEDYNITWRFNLSKAPWCGGQFERSIGVIKSAMYKFIGGGIVTWTELSKVLFKVETQINRRPLSYLIDDVELPTLTPSTFLFQRTSQLPEEKTWRIEKLDQHKRTKYLMNCKNSLWRRWQREYLTALKEWHNLTHKAAKLQPNVAYVVIIKTESKNCRSWPPAIVNKTYLARDGIIHAVQLKTANGMLERPVQHLYPLELNSNQAWETQAGTPTADLNPNALVFRLRRDAAVVARAQIQHLAEDEQ</sequence>
<dbReference type="SUPFAM" id="SSF53098">
    <property type="entry name" value="Ribonuclease H-like"/>
    <property type="match status" value="1"/>
</dbReference>
<evidence type="ECO:0000259" key="1">
    <source>
        <dbReference type="PROSITE" id="PS50994"/>
    </source>
</evidence>
<keyword evidence="3" id="KW-1185">Reference proteome</keyword>
<dbReference type="InterPro" id="IPR012337">
    <property type="entry name" value="RNaseH-like_sf"/>
</dbReference>
<dbReference type="InterPro" id="IPR040676">
    <property type="entry name" value="DUF5641"/>
</dbReference>
<dbReference type="Gene3D" id="3.30.420.10">
    <property type="entry name" value="Ribonuclease H-like superfamily/Ribonuclease H"/>
    <property type="match status" value="1"/>
</dbReference>
<dbReference type="AlphaFoldDB" id="A0A3M6TF85"/>
<dbReference type="InterPro" id="IPR001584">
    <property type="entry name" value="Integrase_cat-core"/>
</dbReference>
<dbReference type="OrthoDB" id="5981190at2759"/>
<organism evidence="2 3">
    <name type="scientific">Pocillopora damicornis</name>
    <name type="common">Cauliflower coral</name>
    <name type="synonym">Millepora damicornis</name>
    <dbReference type="NCBI Taxonomy" id="46731"/>
    <lineage>
        <taxon>Eukaryota</taxon>
        <taxon>Metazoa</taxon>
        <taxon>Cnidaria</taxon>
        <taxon>Anthozoa</taxon>
        <taxon>Hexacorallia</taxon>
        <taxon>Scleractinia</taxon>
        <taxon>Astrocoeniina</taxon>
        <taxon>Pocilloporidae</taxon>
        <taxon>Pocillopora</taxon>
    </lineage>
</organism>
<dbReference type="GO" id="GO:0015074">
    <property type="term" value="P:DNA integration"/>
    <property type="evidence" value="ECO:0007669"/>
    <property type="project" value="InterPro"/>
</dbReference>
<gene>
    <name evidence="2" type="ORF">pdam_00018002</name>
</gene>
<dbReference type="GO" id="GO:0003676">
    <property type="term" value="F:nucleic acid binding"/>
    <property type="evidence" value="ECO:0007669"/>
    <property type="project" value="InterPro"/>
</dbReference>
<proteinExistence type="predicted"/>
<dbReference type="EMBL" id="RCHS01003690">
    <property type="protein sequence ID" value="RMX40030.1"/>
    <property type="molecule type" value="Genomic_DNA"/>
</dbReference>
<dbReference type="OMA" id="EWATITP"/>
<protein>
    <recommendedName>
        <fullName evidence="1">Integrase catalytic domain-containing protein</fullName>
    </recommendedName>
</protein>
<dbReference type="PROSITE" id="PS50994">
    <property type="entry name" value="INTEGRASE"/>
    <property type="match status" value="1"/>
</dbReference>
<dbReference type="InterPro" id="IPR036397">
    <property type="entry name" value="RNaseH_sf"/>
</dbReference>
<evidence type="ECO:0000313" key="3">
    <source>
        <dbReference type="Proteomes" id="UP000275408"/>
    </source>
</evidence>
<reference evidence="2 3" key="1">
    <citation type="journal article" date="2018" name="Sci. Rep.">
        <title>Comparative analysis of the Pocillopora damicornis genome highlights role of immune system in coral evolution.</title>
        <authorList>
            <person name="Cunning R."/>
            <person name="Bay R.A."/>
            <person name="Gillette P."/>
            <person name="Baker A.C."/>
            <person name="Traylor-Knowles N."/>
        </authorList>
    </citation>
    <scope>NUCLEOTIDE SEQUENCE [LARGE SCALE GENOMIC DNA]</scope>
    <source>
        <strain evidence="2">RSMAS</strain>
        <tissue evidence="2">Whole animal</tissue>
    </source>
</reference>
<accession>A0A3M6TF85</accession>
<name>A0A3M6TF85_POCDA</name>
<feature type="domain" description="Integrase catalytic" evidence="1">
    <location>
        <begin position="1"/>
        <end position="125"/>
    </location>
</feature>
<evidence type="ECO:0000313" key="2">
    <source>
        <dbReference type="EMBL" id="RMX40030.1"/>
    </source>
</evidence>
<dbReference type="PANTHER" id="PTHR47331">
    <property type="entry name" value="PHD-TYPE DOMAIN-CONTAINING PROTEIN"/>
    <property type="match status" value="1"/>
</dbReference>